<keyword evidence="2" id="KW-0408">Iron</keyword>
<proteinExistence type="predicted"/>
<keyword evidence="1" id="KW-0677">Repeat</keyword>
<dbReference type="Pfam" id="PF24681">
    <property type="entry name" value="Kelch_KLHDC2_KLHL20_DRC7"/>
    <property type="match status" value="1"/>
</dbReference>
<evidence type="ECO:0008006" key="5">
    <source>
        <dbReference type="Google" id="ProtNLM"/>
    </source>
</evidence>
<evidence type="ECO:0000313" key="4">
    <source>
        <dbReference type="Proteomes" id="UP001345827"/>
    </source>
</evidence>
<keyword evidence="4" id="KW-1185">Reference proteome</keyword>
<dbReference type="InterPro" id="IPR011043">
    <property type="entry name" value="Gal_Oxase/kelch_b-propeller"/>
</dbReference>
<dbReference type="SUPFAM" id="SSF50965">
    <property type="entry name" value="Galactose oxidase, central domain"/>
    <property type="match status" value="1"/>
</dbReference>
<evidence type="ECO:0000256" key="1">
    <source>
        <dbReference type="ARBA" id="ARBA00022737"/>
    </source>
</evidence>
<accession>A0AAV9QFX1</accession>
<dbReference type="Gene3D" id="2.120.10.80">
    <property type="entry name" value="Kelch-type beta propeller"/>
    <property type="match status" value="2"/>
</dbReference>
<dbReference type="Proteomes" id="UP001345827">
    <property type="component" value="Unassembled WGS sequence"/>
</dbReference>
<sequence>MVQGQWKRVLDAEDIKRSSQALSVVGDRAYIFGGELRPREPVDRDIHVVKLNAGQEGTDTISRISTSETAPSPRVGVLSTALNGKIYVFSGRGGVAMSPVEENGSLWVFDTLQSQWAKVSPKDGNAPYYPEGRSYYAMTNDGNDTIFIHAGCPEKGRLSDLWSFNVNDCTWKHLAEAPAPARGGPSIAFSDGKLFRMNGFDGNTEQGGNLDVYKIAEDCWTTISYLPDGRCGPIARSVSCLLAAALAGTPILITMFGESDPSNLGHQGAGKMLEDVWIFDITTSTWTMLGITGAEKPAPRGWFDADLLESSSGPNIVVHGGLAESNQRLGDVWVLELRE</sequence>
<gene>
    <name evidence="3" type="ORF">LTR25_002439</name>
</gene>
<evidence type="ECO:0000256" key="2">
    <source>
        <dbReference type="ARBA" id="ARBA00023004"/>
    </source>
</evidence>
<dbReference type="GO" id="GO:0019760">
    <property type="term" value="P:glucosinolate metabolic process"/>
    <property type="evidence" value="ECO:0007669"/>
    <property type="project" value="UniProtKB-ARBA"/>
</dbReference>
<comment type="caution">
    <text evidence="3">The sequence shown here is derived from an EMBL/GenBank/DDBJ whole genome shotgun (WGS) entry which is preliminary data.</text>
</comment>
<dbReference type="EMBL" id="JAXLQG010000003">
    <property type="protein sequence ID" value="KAK5542553.1"/>
    <property type="molecule type" value="Genomic_DNA"/>
</dbReference>
<evidence type="ECO:0000313" key="3">
    <source>
        <dbReference type="EMBL" id="KAK5542553.1"/>
    </source>
</evidence>
<dbReference type="SUPFAM" id="SSF117281">
    <property type="entry name" value="Kelch motif"/>
    <property type="match status" value="1"/>
</dbReference>
<dbReference type="InterPro" id="IPR015915">
    <property type="entry name" value="Kelch-typ_b-propeller"/>
</dbReference>
<organism evidence="3 4">
    <name type="scientific">Vermiconidia calcicola</name>
    <dbReference type="NCBI Taxonomy" id="1690605"/>
    <lineage>
        <taxon>Eukaryota</taxon>
        <taxon>Fungi</taxon>
        <taxon>Dikarya</taxon>
        <taxon>Ascomycota</taxon>
        <taxon>Pezizomycotina</taxon>
        <taxon>Dothideomycetes</taxon>
        <taxon>Dothideomycetidae</taxon>
        <taxon>Mycosphaerellales</taxon>
        <taxon>Extremaceae</taxon>
        <taxon>Vermiconidia</taxon>
    </lineage>
</organism>
<protein>
    <recommendedName>
        <fullName evidence="5">Kelch repeat protein</fullName>
    </recommendedName>
</protein>
<dbReference type="PANTHER" id="PTHR47435">
    <property type="entry name" value="KELCH REPEAT PROTEIN (AFU_ORTHOLOGUE AFUA_5G12780)"/>
    <property type="match status" value="1"/>
</dbReference>
<dbReference type="AlphaFoldDB" id="A0AAV9QFX1"/>
<reference evidence="3 4" key="1">
    <citation type="submission" date="2023-06" db="EMBL/GenBank/DDBJ databases">
        <title>Black Yeasts Isolated from many extreme environments.</title>
        <authorList>
            <person name="Coleine C."/>
            <person name="Stajich J.E."/>
            <person name="Selbmann L."/>
        </authorList>
    </citation>
    <scope>NUCLEOTIDE SEQUENCE [LARGE SCALE GENOMIC DNA]</scope>
    <source>
        <strain evidence="3 4">CCFEE 5887</strain>
    </source>
</reference>
<name>A0AAV9QFX1_9PEZI</name>
<dbReference type="PANTHER" id="PTHR47435:SF4">
    <property type="entry name" value="KELCH REPEAT PROTEIN (AFU_ORTHOLOGUE AFUA_5G12780)"/>
    <property type="match status" value="1"/>
</dbReference>